<name>A0AAU7CPI8_9BACT</name>
<keyword evidence="4" id="KW-0804">Transcription</keyword>
<feature type="region of interest" description="Disordered" evidence="5">
    <location>
        <begin position="296"/>
        <end position="318"/>
    </location>
</feature>
<dbReference type="AlphaFoldDB" id="A0AAU7CPI8"/>
<dbReference type="EMBL" id="CP155447">
    <property type="protein sequence ID" value="XBH07244.1"/>
    <property type="molecule type" value="Genomic_DNA"/>
</dbReference>
<organism evidence="9">
    <name type="scientific">Singulisphaera sp. Ch08</name>
    <dbReference type="NCBI Taxonomy" id="3120278"/>
    <lineage>
        <taxon>Bacteria</taxon>
        <taxon>Pseudomonadati</taxon>
        <taxon>Planctomycetota</taxon>
        <taxon>Planctomycetia</taxon>
        <taxon>Isosphaerales</taxon>
        <taxon>Isosphaeraceae</taxon>
        <taxon>Singulisphaera</taxon>
    </lineage>
</organism>
<protein>
    <submittedName>
        <fullName evidence="9">RNA polymerase sigma factor</fullName>
    </submittedName>
</protein>
<dbReference type="GO" id="GO:0016987">
    <property type="term" value="F:sigma factor activity"/>
    <property type="evidence" value="ECO:0007669"/>
    <property type="project" value="UniProtKB-KW"/>
</dbReference>
<reference evidence="9" key="1">
    <citation type="submission" date="2024-05" db="EMBL/GenBank/DDBJ databases">
        <title>Planctomycetes of the genus Singulisphaera possess chitinolytic capabilities.</title>
        <authorList>
            <person name="Ivanova A."/>
        </authorList>
    </citation>
    <scope>NUCLEOTIDE SEQUENCE</scope>
    <source>
        <strain evidence="9">Ch08T</strain>
    </source>
</reference>
<keyword evidence="6" id="KW-0812">Transmembrane</keyword>
<gene>
    <name evidence="9" type="ORF">V5E97_14725</name>
</gene>
<evidence type="ECO:0000256" key="6">
    <source>
        <dbReference type="SAM" id="Phobius"/>
    </source>
</evidence>
<evidence type="ECO:0000256" key="3">
    <source>
        <dbReference type="ARBA" id="ARBA00023082"/>
    </source>
</evidence>
<dbReference type="Gene3D" id="1.10.10.10">
    <property type="entry name" value="Winged helix-like DNA-binding domain superfamily/Winged helix DNA-binding domain"/>
    <property type="match status" value="1"/>
</dbReference>
<evidence type="ECO:0000256" key="1">
    <source>
        <dbReference type="ARBA" id="ARBA00010641"/>
    </source>
</evidence>
<accession>A0AAU7CPI8</accession>
<dbReference type="InterPro" id="IPR039425">
    <property type="entry name" value="RNA_pol_sigma-70-like"/>
</dbReference>
<dbReference type="Pfam" id="PF08281">
    <property type="entry name" value="Sigma70_r4_2"/>
    <property type="match status" value="1"/>
</dbReference>
<dbReference type="InterPro" id="IPR007627">
    <property type="entry name" value="RNA_pol_sigma70_r2"/>
</dbReference>
<keyword evidence="6" id="KW-0472">Membrane</keyword>
<dbReference type="InterPro" id="IPR013325">
    <property type="entry name" value="RNA_pol_sigma_r2"/>
</dbReference>
<dbReference type="Pfam" id="PF04542">
    <property type="entry name" value="Sigma70_r2"/>
    <property type="match status" value="1"/>
</dbReference>
<dbReference type="CDD" id="cd06171">
    <property type="entry name" value="Sigma70_r4"/>
    <property type="match status" value="1"/>
</dbReference>
<evidence type="ECO:0000256" key="5">
    <source>
        <dbReference type="SAM" id="MobiDB-lite"/>
    </source>
</evidence>
<keyword evidence="3" id="KW-0731">Sigma factor</keyword>
<evidence type="ECO:0000313" key="9">
    <source>
        <dbReference type="EMBL" id="XBH07244.1"/>
    </source>
</evidence>
<dbReference type="SUPFAM" id="SSF88946">
    <property type="entry name" value="Sigma2 domain of RNA polymerase sigma factors"/>
    <property type="match status" value="1"/>
</dbReference>
<dbReference type="RefSeq" id="WP_406700087.1">
    <property type="nucleotide sequence ID" value="NZ_CP155447.1"/>
</dbReference>
<comment type="similarity">
    <text evidence="1">Belongs to the sigma-70 factor family. ECF subfamily.</text>
</comment>
<dbReference type="GO" id="GO:0003677">
    <property type="term" value="F:DNA binding"/>
    <property type="evidence" value="ECO:0007669"/>
    <property type="project" value="InterPro"/>
</dbReference>
<evidence type="ECO:0000259" key="8">
    <source>
        <dbReference type="Pfam" id="PF08281"/>
    </source>
</evidence>
<dbReference type="GO" id="GO:0006352">
    <property type="term" value="P:DNA-templated transcription initiation"/>
    <property type="evidence" value="ECO:0007669"/>
    <property type="project" value="InterPro"/>
</dbReference>
<dbReference type="PANTHER" id="PTHR43133:SF51">
    <property type="entry name" value="RNA POLYMERASE SIGMA FACTOR"/>
    <property type="match status" value="1"/>
</dbReference>
<feature type="domain" description="RNA polymerase sigma-70 region 2" evidence="7">
    <location>
        <begin position="52"/>
        <end position="113"/>
    </location>
</feature>
<dbReference type="SUPFAM" id="SSF88659">
    <property type="entry name" value="Sigma3 and sigma4 domains of RNA polymerase sigma factors"/>
    <property type="match status" value="1"/>
</dbReference>
<keyword evidence="6" id="KW-1133">Transmembrane helix</keyword>
<dbReference type="NCBIfam" id="TIGR02937">
    <property type="entry name" value="sigma70-ECF"/>
    <property type="match status" value="1"/>
</dbReference>
<sequence length="318" mass="35042">MDMPSGRVEASVTHPEVTSAMEAVVVLPDEELIERFLTPGRDDSETAFRIMVIRHGPMVLGVCRHVLNQHQDAEDAFQATFIALARKAGSIKDRRVLARWLYEVAYRIAVRAKTNAVRNRMRERQGAEMSVRAAQNEAGWNELRPVLHEELSRLPDKYRTPVVLCYLEGKTNEEAAELLRWPVGTVKGRLSRAREMLRSRLASRGLALSAAFLVTSFSQNAVFAEVVPSRLIDSTVNSAIRQAGLGPAIDPLNIHSPRVHAMASQIAMITILVILTVAALVRASGWVPRLLTNSPESNNSVPAPCDVPTECSCGTHPT</sequence>
<feature type="transmembrane region" description="Helical" evidence="6">
    <location>
        <begin position="262"/>
        <end position="281"/>
    </location>
</feature>
<dbReference type="InterPro" id="IPR036388">
    <property type="entry name" value="WH-like_DNA-bd_sf"/>
</dbReference>
<dbReference type="InterPro" id="IPR014284">
    <property type="entry name" value="RNA_pol_sigma-70_dom"/>
</dbReference>
<dbReference type="InterPro" id="IPR013249">
    <property type="entry name" value="RNA_pol_sigma70_r4_t2"/>
</dbReference>
<evidence type="ECO:0000256" key="4">
    <source>
        <dbReference type="ARBA" id="ARBA00023163"/>
    </source>
</evidence>
<dbReference type="InterPro" id="IPR013324">
    <property type="entry name" value="RNA_pol_sigma_r3/r4-like"/>
</dbReference>
<keyword evidence="2" id="KW-0805">Transcription regulation</keyword>
<evidence type="ECO:0000256" key="2">
    <source>
        <dbReference type="ARBA" id="ARBA00023015"/>
    </source>
</evidence>
<proteinExistence type="inferred from homology"/>
<feature type="domain" description="RNA polymerase sigma factor 70 region 4 type 2" evidence="8">
    <location>
        <begin position="147"/>
        <end position="197"/>
    </location>
</feature>
<dbReference type="Gene3D" id="1.10.1740.10">
    <property type="match status" value="1"/>
</dbReference>
<dbReference type="PANTHER" id="PTHR43133">
    <property type="entry name" value="RNA POLYMERASE ECF-TYPE SIGMA FACTO"/>
    <property type="match status" value="1"/>
</dbReference>
<evidence type="ECO:0000259" key="7">
    <source>
        <dbReference type="Pfam" id="PF04542"/>
    </source>
</evidence>